<evidence type="ECO:0000313" key="5">
    <source>
        <dbReference type="Proteomes" id="UP000887575"/>
    </source>
</evidence>
<dbReference type="GO" id="GO:0003729">
    <property type="term" value="F:mRNA binding"/>
    <property type="evidence" value="ECO:0007669"/>
    <property type="project" value="InterPro"/>
</dbReference>
<dbReference type="PANTHER" id="PTHR17408">
    <property type="entry name" value="HISTONE RNA HAIRPIN-BINDING PROTEIN"/>
    <property type="match status" value="1"/>
</dbReference>
<evidence type="ECO:0000259" key="4">
    <source>
        <dbReference type="Pfam" id="PF15247"/>
    </source>
</evidence>
<keyword evidence="2" id="KW-0694">RNA-binding</keyword>
<dbReference type="GO" id="GO:0051028">
    <property type="term" value="P:mRNA transport"/>
    <property type="evidence" value="ECO:0007669"/>
    <property type="project" value="TreeGrafter"/>
</dbReference>
<dbReference type="InterPro" id="IPR029344">
    <property type="entry name" value="SLBP_RNA_bind"/>
</dbReference>
<evidence type="ECO:0000256" key="2">
    <source>
        <dbReference type="ARBA" id="ARBA00022884"/>
    </source>
</evidence>
<keyword evidence="5" id="KW-1185">Reference proteome</keyword>
<feature type="compositionally biased region" description="Acidic residues" evidence="3">
    <location>
        <begin position="1"/>
        <end position="14"/>
    </location>
</feature>
<feature type="region of interest" description="Disordered" evidence="3">
    <location>
        <begin position="121"/>
        <end position="140"/>
    </location>
</feature>
<dbReference type="InterPro" id="IPR026502">
    <property type="entry name" value="SLBP1/SLBP2"/>
</dbReference>
<feature type="compositionally biased region" description="Basic and acidic residues" evidence="3">
    <location>
        <begin position="129"/>
        <end position="138"/>
    </location>
</feature>
<feature type="region of interest" description="Disordered" evidence="3">
    <location>
        <begin position="44"/>
        <end position="103"/>
    </location>
</feature>
<dbReference type="WBParaSite" id="MBELARI_LOCUS11846">
    <property type="protein sequence ID" value="MBELARI_LOCUS11846"/>
    <property type="gene ID" value="MBELARI_LOCUS11846"/>
</dbReference>
<dbReference type="Gene3D" id="1.10.8.1120">
    <property type="entry name" value="Histone RNA hairpin-binding protein RNA-binding domain"/>
    <property type="match status" value="1"/>
</dbReference>
<proteinExistence type="inferred from homology"/>
<dbReference type="AlphaFoldDB" id="A0AAF3ECZ9"/>
<dbReference type="GO" id="GO:0071204">
    <property type="term" value="C:histone pre-mRNA 3'end processing complex"/>
    <property type="evidence" value="ECO:0007669"/>
    <property type="project" value="TreeGrafter"/>
</dbReference>
<dbReference type="PANTHER" id="PTHR17408:SF0">
    <property type="entry name" value="HISTONE RNA HAIRPIN-BINDING PROTEIN"/>
    <property type="match status" value="1"/>
</dbReference>
<dbReference type="GO" id="GO:0005737">
    <property type="term" value="C:cytoplasm"/>
    <property type="evidence" value="ECO:0007669"/>
    <property type="project" value="TreeGrafter"/>
</dbReference>
<feature type="domain" description="Histone RNA hairpin-binding protein RNA-binding" evidence="4">
    <location>
        <begin position="194"/>
        <end position="262"/>
    </location>
</feature>
<dbReference type="GO" id="GO:0071207">
    <property type="term" value="F:histone pre-mRNA stem-loop binding"/>
    <property type="evidence" value="ECO:0007669"/>
    <property type="project" value="TreeGrafter"/>
</dbReference>
<evidence type="ECO:0000256" key="3">
    <source>
        <dbReference type="SAM" id="MobiDB-lite"/>
    </source>
</evidence>
<organism evidence="5 6">
    <name type="scientific">Mesorhabditis belari</name>
    <dbReference type="NCBI Taxonomy" id="2138241"/>
    <lineage>
        <taxon>Eukaryota</taxon>
        <taxon>Metazoa</taxon>
        <taxon>Ecdysozoa</taxon>
        <taxon>Nematoda</taxon>
        <taxon>Chromadorea</taxon>
        <taxon>Rhabditida</taxon>
        <taxon>Rhabditina</taxon>
        <taxon>Rhabditomorpha</taxon>
        <taxon>Rhabditoidea</taxon>
        <taxon>Rhabditidae</taxon>
        <taxon>Mesorhabditinae</taxon>
        <taxon>Mesorhabditis</taxon>
    </lineage>
</organism>
<dbReference type="GO" id="GO:0006398">
    <property type="term" value="P:mRNA 3'-end processing by stem-loop binding and cleavage"/>
    <property type="evidence" value="ECO:0007669"/>
    <property type="project" value="TreeGrafter"/>
</dbReference>
<feature type="compositionally biased region" description="Basic and acidic residues" evidence="3">
    <location>
        <begin position="78"/>
        <end position="89"/>
    </location>
</feature>
<feature type="compositionally biased region" description="Basic residues" evidence="3">
    <location>
        <begin position="90"/>
        <end position="102"/>
    </location>
</feature>
<name>A0AAF3ECZ9_9BILA</name>
<reference evidence="6" key="1">
    <citation type="submission" date="2024-02" db="UniProtKB">
        <authorList>
            <consortium name="WormBaseParasite"/>
        </authorList>
    </citation>
    <scope>IDENTIFICATION</scope>
</reference>
<dbReference type="Pfam" id="PF15247">
    <property type="entry name" value="SLBP_RNA_bind"/>
    <property type="match status" value="1"/>
</dbReference>
<dbReference type="Proteomes" id="UP000887575">
    <property type="component" value="Unassembled WGS sequence"/>
</dbReference>
<evidence type="ECO:0000313" key="6">
    <source>
        <dbReference type="WBParaSite" id="MBELARI_LOCUS11846"/>
    </source>
</evidence>
<evidence type="ECO:0000256" key="1">
    <source>
        <dbReference type="ARBA" id="ARBA00006151"/>
    </source>
</evidence>
<comment type="similarity">
    <text evidence="1">Belongs to the SLBP family.</text>
</comment>
<protein>
    <submittedName>
        <fullName evidence="6">Histone RNA hairpin-binding protein RNA-binding domain-containing protein</fullName>
    </submittedName>
</protein>
<accession>A0AAF3ECZ9</accession>
<feature type="region of interest" description="Disordered" evidence="3">
    <location>
        <begin position="1"/>
        <end position="27"/>
    </location>
</feature>
<dbReference type="InterPro" id="IPR038294">
    <property type="entry name" value="SLBP_RNA_bind_sf"/>
</dbReference>
<sequence>MVEEQEGNDLDEQDAPSTSKNDRPMTFAELIASYDDWESDFSDQSWAEITEQDESLHTDYSENEALSTVEADGEAEGDGDREPLIDTERNRRKVRPPRKASTRAKFEKTLETNHLNEEIFRSGTRRSQRIADREETSTKKRFRDMSLASGDEMPQRKLFRENSITSQSSQPTDNEEIVIKMRENWEEPKLGWLTDQQVLARRTREIQRAKEKTIYHRYREIVLKENRVKGIHPTTPNKLINFSRRSWDQQVRLWKRALYVWSGEEPSESCCSDVGSVSGDSECDESTVLRAGNVKKKKKERTLADLSLADIDVRPDADVMASLLNHFDINSSAGDTTLKAPSARNTLGPTDFSKL</sequence>